<gene>
    <name evidence="4" type="ORF">ACFFJ6_07420</name>
</gene>
<dbReference type="SUPFAM" id="SSF47090">
    <property type="entry name" value="PGBD-like"/>
    <property type="match status" value="1"/>
</dbReference>
<feature type="chain" id="PRO_5046830356" evidence="2">
    <location>
        <begin position="19"/>
        <end position="457"/>
    </location>
</feature>
<keyword evidence="5" id="KW-1185">Reference proteome</keyword>
<evidence type="ECO:0000313" key="5">
    <source>
        <dbReference type="Proteomes" id="UP001589775"/>
    </source>
</evidence>
<name>A0ABV6EPY9_9BRAD</name>
<feature type="signal peptide" evidence="2">
    <location>
        <begin position="1"/>
        <end position="18"/>
    </location>
</feature>
<dbReference type="InterPro" id="IPR036366">
    <property type="entry name" value="PGBDSf"/>
</dbReference>
<evidence type="ECO:0000256" key="2">
    <source>
        <dbReference type="SAM" id="SignalP"/>
    </source>
</evidence>
<dbReference type="Pfam" id="PF01471">
    <property type="entry name" value="PG_binding_1"/>
    <property type="match status" value="1"/>
</dbReference>
<dbReference type="InterPro" id="IPR002477">
    <property type="entry name" value="Peptidoglycan-bd-like"/>
</dbReference>
<dbReference type="RefSeq" id="WP_378386028.1">
    <property type="nucleotide sequence ID" value="NZ_JBHLWM010000003.1"/>
</dbReference>
<dbReference type="InterPro" id="IPR043504">
    <property type="entry name" value="Peptidase_S1_PA_chymotrypsin"/>
</dbReference>
<feature type="domain" description="Peptidoglycan binding-like" evidence="3">
    <location>
        <begin position="61"/>
        <end position="114"/>
    </location>
</feature>
<evidence type="ECO:0000259" key="3">
    <source>
        <dbReference type="Pfam" id="PF01471"/>
    </source>
</evidence>
<evidence type="ECO:0000313" key="4">
    <source>
        <dbReference type="EMBL" id="MFC0240290.1"/>
    </source>
</evidence>
<dbReference type="Gene3D" id="1.10.101.10">
    <property type="entry name" value="PGBD-like superfamily/PGBD"/>
    <property type="match status" value="1"/>
</dbReference>
<dbReference type="InterPro" id="IPR009003">
    <property type="entry name" value="Peptidase_S1_PA"/>
</dbReference>
<accession>A0ABV6EPY9</accession>
<protein>
    <submittedName>
        <fullName evidence="4">Peptidoglycan-binding protein</fullName>
    </submittedName>
</protein>
<sequence length="457" mass="46774">MRSMLAATLMMASATGLAAAQTAPTPSGAVPGVKPKPVATTPVRPPLQTPAETATAMAQGERQAIQSDLAWTGDYNGVIDGQASDRMVAAIKAFQKNHGGKQTGVLNPQERAQLAEAARKLQGNVGWKLVGDPVTGARLGIPLKLVPQQTSDANGSKWTSSTGTIQVLLARRKEAGVTTAKLADQEKKEPGRQVSYSAVKPDFFVLSGTQGLKKFYIRGAFKDAEVRILTILYDQATEGTMEPVVIAMSSAFNPFPTGALAGPPPRKKVEYSTGAIVGDDGAILADREAVDACVSIVVAGHGNADLAATDKEHDLALLRIYGARGLRPLALAAAKASAAVDLTGIADPQSQGGGAAVSVSKASVTPSGPNGSLALSPAPGLGFSGAPARDADGKFAGVTLLRPPQVAGPANGIVATQATLVDADTVRKFLASNAIKPATDPAADAKASVVRVICVRK</sequence>
<dbReference type="Pfam" id="PF13365">
    <property type="entry name" value="Trypsin_2"/>
    <property type="match status" value="1"/>
</dbReference>
<comment type="caution">
    <text evidence="4">The sequence shown here is derived from an EMBL/GenBank/DDBJ whole genome shotgun (WGS) entry which is preliminary data.</text>
</comment>
<reference evidence="4 5" key="1">
    <citation type="submission" date="2024-09" db="EMBL/GenBank/DDBJ databases">
        <authorList>
            <person name="Sun Q."/>
            <person name="Mori K."/>
        </authorList>
    </citation>
    <scope>NUCLEOTIDE SEQUENCE [LARGE SCALE GENOMIC DNA]</scope>
    <source>
        <strain evidence="4 5">KCTC 23279</strain>
    </source>
</reference>
<dbReference type="SUPFAM" id="SSF50494">
    <property type="entry name" value="Trypsin-like serine proteases"/>
    <property type="match status" value="1"/>
</dbReference>
<evidence type="ECO:0000256" key="1">
    <source>
        <dbReference type="SAM" id="MobiDB-lite"/>
    </source>
</evidence>
<dbReference type="InterPro" id="IPR036365">
    <property type="entry name" value="PGBD-like_sf"/>
</dbReference>
<dbReference type="EMBL" id="JBHLWM010000003">
    <property type="protein sequence ID" value="MFC0240290.1"/>
    <property type="molecule type" value="Genomic_DNA"/>
</dbReference>
<feature type="region of interest" description="Disordered" evidence="1">
    <location>
        <begin position="22"/>
        <end position="48"/>
    </location>
</feature>
<dbReference type="Gene3D" id="2.40.10.10">
    <property type="entry name" value="Trypsin-like serine proteases"/>
    <property type="match status" value="2"/>
</dbReference>
<keyword evidence="2" id="KW-0732">Signal</keyword>
<dbReference type="Proteomes" id="UP001589775">
    <property type="component" value="Unassembled WGS sequence"/>
</dbReference>
<organism evidence="4 5">
    <name type="scientific">Rhodopseudomonas telluris</name>
    <dbReference type="NCBI Taxonomy" id="644215"/>
    <lineage>
        <taxon>Bacteria</taxon>
        <taxon>Pseudomonadati</taxon>
        <taxon>Pseudomonadota</taxon>
        <taxon>Alphaproteobacteria</taxon>
        <taxon>Hyphomicrobiales</taxon>
        <taxon>Nitrobacteraceae</taxon>
        <taxon>Rhodopseudomonas</taxon>
    </lineage>
</organism>
<proteinExistence type="predicted"/>